<evidence type="ECO:0000256" key="1">
    <source>
        <dbReference type="SAM" id="Phobius"/>
    </source>
</evidence>
<protein>
    <submittedName>
        <fullName evidence="2">Uncharacterized protein</fullName>
    </submittedName>
</protein>
<evidence type="ECO:0000313" key="2">
    <source>
        <dbReference type="EMBL" id="SFE28312.1"/>
    </source>
</evidence>
<keyword evidence="1" id="KW-0472">Membrane</keyword>
<keyword evidence="1" id="KW-0812">Transmembrane</keyword>
<sequence length="132" mass="15312">MAPLPFLAYKVLLIKEIFYGLLFKGLAGLIVYIEAGHIPRNWVYLALIIVVLFPLTSSILKFFKDLRPDLPGLVLVIMSVLKIFIIPILLMLFFDKEHEQIEAFVIPTMVSYIVLLTLDTKWKIQWLSKKDY</sequence>
<name>A0A1I1Z9T5_9BACT</name>
<proteinExistence type="predicted"/>
<dbReference type="OrthoDB" id="1121434at2"/>
<dbReference type="InParanoid" id="A0A1I1Z9T5"/>
<organism evidence="2 3">
    <name type="scientific">Thermophagus xiamenensis</name>
    <dbReference type="NCBI Taxonomy" id="385682"/>
    <lineage>
        <taxon>Bacteria</taxon>
        <taxon>Pseudomonadati</taxon>
        <taxon>Bacteroidota</taxon>
        <taxon>Bacteroidia</taxon>
        <taxon>Marinilabiliales</taxon>
        <taxon>Marinilabiliaceae</taxon>
        <taxon>Thermophagus</taxon>
    </lineage>
</organism>
<feature type="transmembrane region" description="Helical" evidence="1">
    <location>
        <begin position="72"/>
        <end position="94"/>
    </location>
</feature>
<dbReference type="Proteomes" id="UP000181976">
    <property type="component" value="Unassembled WGS sequence"/>
</dbReference>
<keyword evidence="3" id="KW-1185">Reference proteome</keyword>
<keyword evidence="1" id="KW-1133">Transmembrane helix</keyword>
<accession>A0A1I1Z9T5</accession>
<evidence type="ECO:0000313" key="3">
    <source>
        <dbReference type="Proteomes" id="UP000181976"/>
    </source>
</evidence>
<feature type="transmembrane region" description="Helical" evidence="1">
    <location>
        <begin position="12"/>
        <end position="35"/>
    </location>
</feature>
<feature type="transmembrane region" description="Helical" evidence="1">
    <location>
        <begin position="41"/>
        <end position="60"/>
    </location>
</feature>
<dbReference type="EMBL" id="FONA01000009">
    <property type="protein sequence ID" value="SFE28312.1"/>
    <property type="molecule type" value="Genomic_DNA"/>
</dbReference>
<dbReference type="STRING" id="385682.SAMN05444380_10940"/>
<dbReference type="eggNOG" id="ENOG5031MF3">
    <property type="taxonomic scope" value="Bacteria"/>
</dbReference>
<dbReference type="RefSeq" id="WP_010526375.1">
    <property type="nucleotide sequence ID" value="NZ_AFSL01000008.1"/>
</dbReference>
<reference evidence="2 3" key="1">
    <citation type="submission" date="2016-10" db="EMBL/GenBank/DDBJ databases">
        <authorList>
            <person name="de Groot N.N."/>
        </authorList>
    </citation>
    <scope>NUCLEOTIDE SEQUENCE [LARGE SCALE GENOMIC DNA]</scope>
    <source>
        <strain evidence="2 3">DSM 19012</strain>
    </source>
</reference>
<gene>
    <name evidence="2" type="ORF">SAMN05444380_10940</name>
</gene>
<dbReference type="AlphaFoldDB" id="A0A1I1Z9T5"/>
<feature type="transmembrane region" description="Helical" evidence="1">
    <location>
        <begin position="100"/>
        <end position="118"/>
    </location>
</feature>